<dbReference type="Proteomes" id="UP001230328">
    <property type="component" value="Unassembled WGS sequence"/>
</dbReference>
<dbReference type="RefSeq" id="WP_307521671.1">
    <property type="nucleotide sequence ID" value="NZ_JAUSZI010000002.1"/>
</dbReference>
<name>A0ABU0SS24_9ACTN</name>
<sequence>MAKNRITLTLDPGEDAAIREAAAEYGLDLSAFLRTAALAEVARCRRVRDRFAEVDAVSRAAEDNVPDVQPDTSPEDDAAMDAYLDAIDGGFGTRGSTAA</sequence>
<reference evidence="1 2" key="1">
    <citation type="submission" date="2023-07" db="EMBL/GenBank/DDBJ databases">
        <title>Comparative genomics of wheat-associated soil bacteria to identify genetic determinants of phenazine resistance.</title>
        <authorList>
            <person name="Mouncey N."/>
        </authorList>
    </citation>
    <scope>NUCLEOTIDE SEQUENCE [LARGE SCALE GENOMIC DNA]</scope>
    <source>
        <strain evidence="1 2">V2I4</strain>
    </source>
</reference>
<evidence type="ECO:0008006" key="3">
    <source>
        <dbReference type="Google" id="ProtNLM"/>
    </source>
</evidence>
<organism evidence="1 2">
    <name type="scientific">Streptomyces umbrinus</name>
    <dbReference type="NCBI Taxonomy" id="67370"/>
    <lineage>
        <taxon>Bacteria</taxon>
        <taxon>Bacillati</taxon>
        <taxon>Actinomycetota</taxon>
        <taxon>Actinomycetes</taxon>
        <taxon>Kitasatosporales</taxon>
        <taxon>Streptomycetaceae</taxon>
        <taxon>Streptomyces</taxon>
        <taxon>Streptomyces phaeochromogenes group</taxon>
    </lineage>
</organism>
<gene>
    <name evidence="1" type="ORF">QF035_003936</name>
</gene>
<evidence type="ECO:0000313" key="1">
    <source>
        <dbReference type="EMBL" id="MDQ1026354.1"/>
    </source>
</evidence>
<accession>A0ABU0SS24</accession>
<protein>
    <recommendedName>
        <fullName evidence="3">Ribbon-helix-helix protein CopG domain-containing protein</fullName>
    </recommendedName>
</protein>
<dbReference type="EMBL" id="JAUSZI010000002">
    <property type="protein sequence ID" value="MDQ1026354.1"/>
    <property type="molecule type" value="Genomic_DNA"/>
</dbReference>
<evidence type="ECO:0000313" key="2">
    <source>
        <dbReference type="Proteomes" id="UP001230328"/>
    </source>
</evidence>
<keyword evidence="2" id="KW-1185">Reference proteome</keyword>
<proteinExistence type="predicted"/>
<comment type="caution">
    <text evidence="1">The sequence shown here is derived from an EMBL/GenBank/DDBJ whole genome shotgun (WGS) entry which is preliminary data.</text>
</comment>